<gene>
    <name evidence="1" type="ORF">CVIRNUC_004921</name>
</gene>
<proteinExistence type="predicted"/>
<name>A0AAV1I347_9CHLO</name>
<keyword evidence="2" id="KW-1185">Reference proteome</keyword>
<organism evidence="1 2">
    <name type="scientific">Coccomyxa viridis</name>
    <dbReference type="NCBI Taxonomy" id="1274662"/>
    <lineage>
        <taxon>Eukaryota</taxon>
        <taxon>Viridiplantae</taxon>
        <taxon>Chlorophyta</taxon>
        <taxon>core chlorophytes</taxon>
        <taxon>Trebouxiophyceae</taxon>
        <taxon>Trebouxiophyceae incertae sedis</taxon>
        <taxon>Coccomyxaceae</taxon>
        <taxon>Coccomyxa</taxon>
    </lineage>
</organism>
<dbReference type="EMBL" id="CAUYUE010000006">
    <property type="protein sequence ID" value="CAK0780041.1"/>
    <property type="molecule type" value="Genomic_DNA"/>
</dbReference>
<dbReference type="Proteomes" id="UP001314263">
    <property type="component" value="Unassembled WGS sequence"/>
</dbReference>
<evidence type="ECO:0000313" key="1">
    <source>
        <dbReference type="EMBL" id="CAK0780041.1"/>
    </source>
</evidence>
<protein>
    <submittedName>
        <fullName evidence="1">Uncharacterized protein</fullName>
    </submittedName>
</protein>
<evidence type="ECO:0000313" key="2">
    <source>
        <dbReference type="Proteomes" id="UP001314263"/>
    </source>
</evidence>
<dbReference type="AlphaFoldDB" id="A0AAV1I347"/>
<reference evidence="1 2" key="1">
    <citation type="submission" date="2023-10" db="EMBL/GenBank/DDBJ databases">
        <authorList>
            <person name="Maclean D."/>
            <person name="Macfadyen A."/>
        </authorList>
    </citation>
    <scope>NUCLEOTIDE SEQUENCE [LARGE SCALE GENOMIC DNA]</scope>
</reference>
<comment type="caution">
    <text evidence="1">The sequence shown here is derived from an EMBL/GenBank/DDBJ whole genome shotgun (WGS) entry which is preliminary data.</text>
</comment>
<sequence>MMRLMSDHSSKKYPPICVPLSKPATSIPHACVYITEASRQAQNLLQDCSPLYAPFLIMRHVYRCCLTHAHICLPFLMHLLCACLDVQQPVTVDTVSTESSKRLMLYLPAAAEAGQGLGAVSVFVGSPHARTPACNAEKIGRPRHQLTRKCSNSMTPAARCRSCLQKYIIASILGMKTCDTVLLTCAANGVEL</sequence>
<accession>A0AAV1I347</accession>